<dbReference type="PROSITE" id="PS01081">
    <property type="entry name" value="HTH_TETR_1"/>
    <property type="match status" value="1"/>
</dbReference>
<dbReference type="InterPro" id="IPR036271">
    <property type="entry name" value="Tet_transcr_reg_TetR-rel_C_sf"/>
</dbReference>
<comment type="function">
    <text evidence="1">TetR is the repressor of the tetracycline resistance element; its N-terminal region forms a helix-turn-helix structure and binds DNA. Binding of tetracycline to TetR reduces the repressor affinity for the tetracycline resistance gene (tetA) promoter operator sites.</text>
</comment>
<proteinExistence type="predicted"/>
<accession>A0A2H4NFQ4</accession>
<dbReference type="PANTHER" id="PTHR30055">
    <property type="entry name" value="HTH-TYPE TRANSCRIPTIONAL REGULATOR RUTR"/>
    <property type="match status" value="1"/>
</dbReference>
<keyword evidence="8" id="KW-0614">Plasmid</keyword>
<evidence type="ECO:0000256" key="5">
    <source>
        <dbReference type="ARBA" id="ARBA00023163"/>
    </source>
</evidence>
<dbReference type="PROSITE" id="PS50977">
    <property type="entry name" value="HTH_TETR_2"/>
    <property type="match status" value="1"/>
</dbReference>
<dbReference type="SUPFAM" id="SSF48498">
    <property type="entry name" value="Tetracyclin repressor-like, C-terminal domain"/>
    <property type="match status" value="1"/>
</dbReference>
<sequence length="235" mass="25257">MFISDKVSSMTKLQPNTVIRAALDLLNEVGVDGLTTRKLAERLGVQQPALYWHFRNKRALLDALAEAMLAENHTHSVPRADDDWRSFLIGNARSFRQALLAYRDGARIHAGTRPGAPQMETADAQLRFLCEAGFSAGDAVNALMTISYFTVGAVLEQQASEADAEERGEDQLTTSASTMPARLQSAMKIVYEGGPDAAFERGLALIIGGLEQVRLSPASSPAGRTNLVLALAAGS</sequence>
<dbReference type="InterPro" id="IPR009057">
    <property type="entry name" value="Homeodomain-like_sf"/>
</dbReference>
<dbReference type="AlphaFoldDB" id="A0A2H4NFQ4"/>
<geneLocation type="plasmid" evidence="8">
    <name>pSC0903</name>
</geneLocation>
<dbReference type="GO" id="GO:0045892">
    <property type="term" value="P:negative regulation of DNA-templated transcription"/>
    <property type="evidence" value="ECO:0007669"/>
    <property type="project" value="InterPro"/>
</dbReference>
<dbReference type="Gene3D" id="1.10.357.10">
    <property type="entry name" value="Tetracycline Repressor, domain 2"/>
    <property type="match status" value="1"/>
</dbReference>
<evidence type="ECO:0000256" key="2">
    <source>
        <dbReference type="ARBA" id="ARBA00022491"/>
    </source>
</evidence>
<evidence type="ECO:0000313" key="8">
    <source>
        <dbReference type="EMBL" id="ATV90683.1"/>
    </source>
</evidence>
<dbReference type="NCBIfam" id="NF010319">
    <property type="entry name" value="PRK13756.1"/>
    <property type="match status" value="1"/>
</dbReference>
<dbReference type="PANTHER" id="PTHR30055:SF151">
    <property type="entry name" value="TRANSCRIPTIONAL REGULATORY PROTEIN"/>
    <property type="match status" value="1"/>
</dbReference>
<evidence type="ECO:0000256" key="3">
    <source>
        <dbReference type="ARBA" id="ARBA00023015"/>
    </source>
</evidence>
<evidence type="ECO:0000256" key="6">
    <source>
        <dbReference type="PROSITE-ProRule" id="PRU00335"/>
    </source>
</evidence>
<keyword evidence="2" id="KW-0678">Repressor</keyword>
<dbReference type="Gene3D" id="1.10.10.60">
    <property type="entry name" value="Homeodomain-like"/>
    <property type="match status" value="1"/>
</dbReference>
<feature type="domain" description="HTH tetR-type" evidence="7">
    <location>
        <begin position="12"/>
        <end position="72"/>
    </location>
</feature>
<dbReference type="InterPro" id="IPR023772">
    <property type="entry name" value="DNA-bd_HTH_TetR-type_CS"/>
</dbReference>
<dbReference type="InterPro" id="IPR050109">
    <property type="entry name" value="HTH-type_TetR-like_transc_reg"/>
</dbReference>
<reference evidence="8" key="1">
    <citation type="journal article" date="2017" name="J. Clin. Microbiol.">
        <title>Comparative phenotypic and genotypic analysis of Edwardsiella spp. isolates from different hosts and geographic origins, with an emphasis on isolates formerly classified as E. tarda and an evaluation of diagnostic methods.</title>
        <authorList>
            <person name="Reichley S.R."/>
            <person name="Ware C."/>
            <person name="Steadman J."/>
            <person name="Gaunt P.S."/>
            <person name="Garcia J.C."/>
            <person name="LaFrentz B.R."/>
            <person name="Thachil A."/>
            <person name="Waldbieser G.C."/>
            <person name="Stine C.B."/>
            <person name="Bujan N."/>
            <person name="Arias C.R."/>
            <person name="Loch T."/>
            <person name="Welch T.J."/>
            <person name="Cipriano R.C."/>
            <person name="Greenway T.E."/>
            <person name="Khoo L.H."/>
            <person name="Wise D.J."/>
            <person name="Lawrence M.L."/>
            <person name="Griffin M.J."/>
        </authorList>
    </citation>
    <scope>NUCLEOTIDE SEQUENCE</scope>
    <source>
        <strain evidence="8">SC09-03</strain>
        <plasmid evidence="8">pSC0903</plasmid>
    </source>
</reference>
<organism evidence="8">
    <name type="scientific">Edwardsiella piscicida</name>
    <dbReference type="NCBI Taxonomy" id="1263550"/>
    <lineage>
        <taxon>Bacteria</taxon>
        <taxon>Pseudomonadati</taxon>
        <taxon>Pseudomonadota</taxon>
        <taxon>Gammaproteobacteria</taxon>
        <taxon>Enterobacterales</taxon>
        <taxon>Hafniaceae</taxon>
        <taxon>Edwardsiella</taxon>
    </lineage>
</organism>
<evidence type="ECO:0000256" key="1">
    <source>
        <dbReference type="ARBA" id="ARBA00002856"/>
    </source>
</evidence>
<dbReference type="Pfam" id="PF02909">
    <property type="entry name" value="TetR_C_1"/>
    <property type="match status" value="1"/>
</dbReference>
<feature type="DNA-binding region" description="H-T-H motif" evidence="6">
    <location>
        <begin position="35"/>
        <end position="54"/>
    </location>
</feature>
<name>A0A2H4NFQ4_EDWPI</name>
<dbReference type="PRINTS" id="PR00455">
    <property type="entry name" value="HTHTETR"/>
</dbReference>
<evidence type="ECO:0000259" key="7">
    <source>
        <dbReference type="PROSITE" id="PS50977"/>
    </source>
</evidence>
<dbReference type="InterPro" id="IPR001647">
    <property type="entry name" value="HTH_TetR"/>
</dbReference>
<keyword evidence="4 6" id="KW-0238">DNA-binding</keyword>
<dbReference type="EMBL" id="MG212499">
    <property type="protein sequence ID" value="ATV90683.1"/>
    <property type="molecule type" value="Genomic_DNA"/>
</dbReference>
<dbReference type="GO" id="GO:0003700">
    <property type="term" value="F:DNA-binding transcription factor activity"/>
    <property type="evidence" value="ECO:0007669"/>
    <property type="project" value="TreeGrafter"/>
</dbReference>
<evidence type="ECO:0000256" key="4">
    <source>
        <dbReference type="ARBA" id="ARBA00023125"/>
    </source>
</evidence>
<dbReference type="GO" id="GO:0000976">
    <property type="term" value="F:transcription cis-regulatory region binding"/>
    <property type="evidence" value="ECO:0007669"/>
    <property type="project" value="TreeGrafter"/>
</dbReference>
<dbReference type="InterPro" id="IPR004111">
    <property type="entry name" value="Repressor_TetR_C"/>
</dbReference>
<dbReference type="Pfam" id="PF00440">
    <property type="entry name" value="TetR_N"/>
    <property type="match status" value="1"/>
</dbReference>
<dbReference type="GO" id="GO:0046677">
    <property type="term" value="P:response to antibiotic"/>
    <property type="evidence" value="ECO:0007669"/>
    <property type="project" value="InterPro"/>
</dbReference>
<protein>
    <submittedName>
        <fullName evidence="8">Tetracycline repressor protein TetR</fullName>
    </submittedName>
</protein>
<dbReference type="SUPFAM" id="SSF46689">
    <property type="entry name" value="Homeodomain-like"/>
    <property type="match status" value="1"/>
</dbReference>
<keyword evidence="5" id="KW-0804">Transcription</keyword>
<dbReference type="InterPro" id="IPR003012">
    <property type="entry name" value="Tet_transcr_reg_TetR"/>
</dbReference>
<keyword evidence="3" id="KW-0805">Transcription regulation</keyword>
<dbReference type="PRINTS" id="PR00400">
    <property type="entry name" value="TETREPRESSOR"/>
</dbReference>